<dbReference type="EMBL" id="LCOK01000008">
    <property type="protein sequence ID" value="KKU77024.1"/>
    <property type="molecule type" value="Genomic_DNA"/>
</dbReference>
<dbReference type="GO" id="GO:0047355">
    <property type="term" value="F:CDP-glycerol glycerophosphotransferase activity"/>
    <property type="evidence" value="ECO:0007669"/>
    <property type="project" value="InterPro"/>
</dbReference>
<evidence type="ECO:0000313" key="2">
    <source>
        <dbReference type="Proteomes" id="UP000034682"/>
    </source>
</evidence>
<sequence length="461" mass="53296">MQRTIFITSFFGLSARNILSTSILDILGKDQNNRIVILAPQEKKENYQQYFLGNKKNVIVEGLNLKNTRMKTFAWTSESASRLERFFFSLFLNSSDTKTRRVYRIAERFGAGYPLQAFFHWILAKLGNFKIFRRALRYLDFKILPKNRYAAYFEKYQPDLVFATDIFNEHDVQVMRGARARRIKIVAMVRSWDNITSHGLNRIIPDKLIVNTPKVKEEAIRYNDIPAENIFISGIPHYDKYVARLRTSRADLFRKLNLDPNKKTIFFAPPSDLYTEHNPVSLQAVKELRNLDDSQLILRLYMVGGINLGDTRPIPGKIAIDAPPQHINFMTADLAPKDDAHLADLLYHSDVVVAVASTLAIDAATLGKPVVFIGFDGDQRPYWKSLRRYYDFDHQRYLLNTGGVKLADNMGELVKYVKDYLNNPSLDMENRKNINEEFCWKLDEKSGERVGNFLMSQLKNV</sequence>
<dbReference type="Pfam" id="PF04464">
    <property type="entry name" value="Glyphos_transf"/>
    <property type="match status" value="1"/>
</dbReference>
<comment type="caution">
    <text evidence="1">The sequence shown here is derived from an EMBL/GenBank/DDBJ whole genome shotgun (WGS) entry which is preliminary data.</text>
</comment>
<organism evidence="1 2">
    <name type="scientific">Candidatus Giovannonibacteria bacterium GW2011_GWB1_47_6b</name>
    <dbReference type="NCBI Taxonomy" id="1618655"/>
    <lineage>
        <taxon>Bacteria</taxon>
        <taxon>Candidatus Giovannoniibacteriota</taxon>
    </lineage>
</organism>
<dbReference type="Gene3D" id="3.40.50.12580">
    <property type="match status" value="1"/>
</dbReference>
<evidence type="ECO:0000313" key="1">
    <source>
        <dbReference type="EMBL" id="KKU77024.1"/>
    </source>
</evidence>
<dbReference type="InterPro" id="IPR043148">
    <property type="entry name" value="TagF_C"/>
</dbReference>
<dbReference type="AlphaFoldDB" id="A0A0G1T5D8"/>
<dbReference type="SUPFAM" id="SSF53756">
    <property type="entry name" value="UDP-Glycosyltransferase/glycogen phosphorylase"/>
    <property type="match status" value="1"/>
</dbReference>
<proteinExistence type="predicted"/>
<reference evidence="1 2" key="1">
    <citation type="journal article" date="2015" name="Nature">
        <title>rRNA introns, odd ribosomes, and small enigmatic genomes across a large radiation of phyla.</title>
        <authorList>
            <person name="Brown C.T."/>
            <person name="Hug L.A."/>
            <person name="Thomas B.C."/>
            <person name="Sharon I."/>
            <person name="Castelle C.J."/>
            <person name="Singh A."/>
            <person name="Wilkins M.J."/>
            <person name="Williams K.H."/>
            <person name="Banfield J.F."/>
        </authorList>
    </citation>
    <scope>NUCLEOTIDE SEQUENCE [LARGE SCALE GENOMIC DNA]</scope>
</reference>
<accession>A0A0G1T5D8</accession>
<gene>
    <name evidence="1" type="ORF">UY02_C0008G0004</name>
</gene>
<dbReference type="GO" id="GO:0016020">
    <property type="term" value="C:membrane"/>
    <property type="evidence" value="ECO:0007669"/>
    <property type="project" value="InterPro"/>
</dbReference>
<dbReference type="Proteomes" id="UP000034682">
    <property type="component" value="Unassembled WGS sequence"/>
</dbReference>
<protein>
    <submittedName>
        <fullName evidence="1">Uncharacterized protein</fullName>
    </submittedName>
</protein>
<dbReference type="InterPro" id="IPR007554">
    <property type="entry name" value="Glycerophosphate_synth"/>
</dbReference>
<name>A0A0G1T5D8_9BACT</name>